<dbReference type="SUPFAM" id="SSF53850">
    <property type="entry name" value="Periplasmic binding protein-like II"/>
    <property type="match status" value="1"/>
</dbReference>
<dbReference type="InterPro" id="IPR050490">
    <property type="entry name" value="Bact_solute-bd_prot1"/>
</dbReference>
<gene>
    <name evidence="2" type="ORF">HMPREF9193_01655</name>
</gene>
<name>A0ABN0NXF2_TRELE</name>
<accession>A0ABN0NXF2</accession>
<protein>
    <recommendedName>
        <fullName evidence="4">ABC transporter, solute-binding protein</fullName>
    </recommendedName>
</protein>
<evidence type="ECO:0000256" key="1">
    <source>
        <dbReference type="ARBA" id="ARBA00022729"/>
    </source>
</evidence>
<evidence type="ECO:0008006" key="4">
    <source>
        <dbReference type="Google" id="ProtNLM"/>
    </source>
</evidence>
<evidence type="ECO:0000313" key="3">
    <source>
        <dbReference type="Proteomes" id="UP000016649"/>
    </source>
</evidence>
<evidence type="ECO:0000313" key="2">
    <source>
        <dbReference type="EMBL" id="ERJ91997.1"/>
    </source>
</evidence>
<dbReference type="PANTHER" id="PTHR43649">
    <property type="entry name" value="ARABINOSE-BINDING PROTEIN-RELATED"/>
    <property type="match status" value="1"/>
</dbReference>
<keyword evidence="1" id="KW-0732">Signal</keyword>
<sequence length="469" mass="52960">MVFNPEWKVWQEIAKRTNVSLKSVISQANSNEKEAFNLMLSSGKLADVIGYVSISDLEKLGRDGGLIPLNDLIKKHAPNIQKRLETVPGFASTAYSLDGNIYFIPKDQTLKFSEFYWIRTDWLKKLGLKAPTNVDELYTVLSAFRNKDPNGNGKKDEVPLFDRGAVKAPDKYLNLFDTSTEFYARNGKMVFDPMEKEFALGVKTFAKWYKEGLVDPEFFTRGAKARDILLSGNVGGFTFDWVSTGNYNASLAKDIPGFKIEGIAPPKDPYGKVALRDARTAGAGWGISSQCKDPVTLIKFFDFFFTQEGSDLMNWGVEGQEYTRDASGKKQFTDMVTKSGQTPIGYLRSIGAQYRIGMAQDGEYEISVMSPEAKAVAQLYTDNPQWYPERIPPFADARLIMKVKPEDDARYKKIMTSIRPYVDEKFQSWVLGASDFDSDYPAFKAELEKRGIKDAIEILQRAYDITYKK</sequence>
<dbReference type="PANTHER" id="PTHR43649:SF33">
    <property type="entry name" value="POLYGALACTURONAN_RHAMNOGALACTURONAN-BINDING PROTEIN YTCQ"/>
    <property type="match status" value="1"/>
</dbReference>
<organism evidence="2 3">
    <name type="scientific">Treponema lecithinolyticum ATCC 700332</name>
    <dbReference type="NCBI Taxonomy" id="1321815"/>
    <lineage>
        <taxon>Bacteria</taxon>
        <taxon>Pseudomonadati</taxon>
        <taxon>Spirochaetota</taxon>
        <taxon>Spirochaetia</taxon>
        <taxon>Spirochaetales</taxon>
        <taxon>Treponemataceae</taxon>
        <taxon>Treponema</taxon>
    </lineage>
</organism>
<dbReference type="EMBL" id="AWVH01000039">
    <property type="protein sequence ID" value="ERJ91997.1"/>
    <property type="molecule type" value="Genomic_DNA"/>
</dbReference>
<dbReference type="Gene3D" id="3.40.190.10">
    <property type="entry name" value="Periplasmic binding protein-like II"/>
    <property type="match status" value="2"/>
</dbReference>
<reference evidence="2 3" key="1">
    <citation type="submission" date="2013-08" db="EMBL/GenBank/DDBJ databases">
        <authorList>
            <person name="Weinstock G."/>
            <person name="Sodergren E."/>
            <person name="Wylie T."/>
            <person name="Fulton L."/>
            <person name="Fulton R."/>
            <person name="Fronick C."/>
            <person name="O'Laughlin M."/>
            <person name="Godfrey J."/>
            <person name="Miner T."/>
            <person name="Herter B."/>
            <person name="Appelbaum E."/>
            <person name="Cordes M."/>
            <person name="Lek S."/>
            <person name="Wollam A."/>
            <person name="Pepin K.H."/>
            <person name="Palsikar V.B."/>
            <person name="Mitreva M."/>
            <person name="Wilson R.K."/>
        </authorList>
    </citation>
    <scope>NUCLEOTIDE SEQUENCE [LARGE SCALE GENOMIC DNA]</scope>
    <source>
        <strain evidence="2 3">ATCC 700332</strain>
    </source>
</reference>
<proteinExistence type="predicted"/>
<comment type="caution">
    <text evidence="2">The sequence shown here is derived from an EMBL/GenBank/DDBJ whole genome shotgun (WGS) entry which is preliminary data.</text>
</comment>
<keyword evidence="3" id="KW-1185">Reference proteome</keyword>
<dbReference type="Proteomes" id="UP000016649">
    <property type="component" value="Unassembled WGS sequence"/>
</dbReference>